<dbReference type="EMBL" id="CP060712">
    <property type="protein sequence ID" value="QNN48777.1"/>
    <property type="molecule type" value="Genomic_DNA"/>
</dbReference>
<proteinExistence type="predicted"/>
<dbReference type="KEGG" id="pei:H9L10_10795"/>
<reference evidence="1 2" key="1">
    <citation type="submission" date="2020-08" db="EMBL/GenBank/DDBJ databases">
        <title>Genome sequence of Phycicoccus endophyticus JCM 31784T.</title>
        <authorList>
            <person name="Hyun D.-W."/>
            <person name="Bae J.-W."/>
        </authorList>
    </citation>
    <scope>NUCLEOTIDE SEQUENCE [LARGE SCALE GENOMIC DNA]</scope>
    <source>
        <strain evidence="1 2">JCM 31784</strain>
    </source>
</reference>
<dbReference type="InterPro" id="IPR008554">
    <property type="entry name" value="Glutaredoxin-like"/>
</dbReference>
<dbReference type="AlphaFoldDB" id="A0A7G9QZK2"/>
<protein>
    <submittedName>
        <fullName evidence="1">Glutaredoxin family protein</fullName>
    </submittedName>
</protein>
<dbReference type="Proteomes" id="UP000515976">
    <property type="component" value="Chromosome"/>
</dbReference>
<dbReference type="InterPro" id="IPR036249">
    <property type="entry name" value="Thioredoxin-like_sf"/>
</dbReference>
<keyword evidence="2" id="KW-1185">Reference proteome</keyword>
<dbReference type="RefSeq" id="WP_166100276.1">
    <property type="nucleotide sequence ID" value="NZ_BMMY01000003.1"/>
</dbReference>
<dbReference type="SUPFAM" id="SSF52833">
    <property type="entry name" value="Thioredoxin-like"/>
    <property type="match status" value="1"/>
</dbReference>
<dbReference type="Pfam" id="PF05768">
    <property type="entry name" value="Glrx-like"/>
    <property type="match status" value="1"/>
</dbReference>
<dbReference type="Gene3D" id="3.40.30.10">
    <property type="entry name" value="Glutaredoxin"/>
    <property type="match status" value="1"/>
</dbReference>
<gene>
    <name evidence="1" type="ORF">H9L10_10795</name>
</gene>
<accession>A0A7G9QZK2</accession>
<sequence length="86" mass="9546">MSEPPVRVTLVGRAGCHLCDVAREVVARVCADVGTGWEEVDVDTDPQLLARWSEEVPVTLVDGRQHDFWRVDEARLRAALATPPPR</sequence>
<evidence type="ECO:0000313" key="2">
    <source>
        <dbReference type="Proteomes" id="UP000515976"/>
    </source>
</evidence>
<organism evidence="1 2">
    <name type="scientific">Phycicoccus endophyticus</name>
    <dbReference type="NCBI Taxonomy" id="1690220"/>
    <lineage>
        <taxon>Bacteria</taxon>
        <taxon>Bacillati</taxon>
        <taxon>Actinomycetota</taxon>
        <taxon>Actinomycetes</taxon>
        <taxon>Micrococcales</taxon>
        <taxon>Intrasporangiaceae</taxon>
        <taxon>Phycicoccus</taxon>
    </lineage>
</organism>
<name>A0A7G9QZK2_9MICO</name>
<evidence type="ECO:0000313" key="1">
    <source>
        <dbReference type="EMBL" id="QNN48777.1"/>
    </source>
</evidence>